<name>A0A8T1VXG0_9STRA</name>
<accession>A0A8T1VXG0</accession>
<evidence type="ECO:0008006" key="4">
    <source>
        <dbReference type="Google" id="ProtNLM"/>
    </source>
</evidence>
<reference evidence="2" key="1">
    <citation type="submission" date="2021-02" db="EMBL/GenBank/DDBJ databases">
        <authorList>
            <person name="Palmer J.M."/>
        </authorList>
    </citation>
    <scope>NUCLEOTIDE SEQUENCE</scope>
    <source>
        <strain evidence="2">SCRP23</strain>
    </source>
</reference>
<dbReference type="Proteomes" id="UP000693981">
    <property type="component" value="Unassembled WGS sequence"/>
</dbReference>
<feature type="coiled-coil region" evidence="1">
    <location>
        <begin position="97"/>
        <end position="131"/>
    </location>
</feature>
<gene>
    <name evidence="2" type="ORF">PHYBOEH_008796</name>
</gene>
<organism evidence="2 3">
    <name type="scientific">Phytophthora boehmeriae</name>
    <dbReference type="NCBI Taxonomy" id="109152"/>
    <lineage>
        <taxon>Eukaryota</taxon>
        <taxon>Sar</taxon>
        <taxon>Stramenopiles</taxon>
        <taxon>Oomycota</taxon>
        <taxon>Peronosporomycetes</taxon>
        <taxon>Peronosporales</taxon>
        <taxon>Peronosporaceae</taxon>
        <taxon>Phytophthora</taxon>
    </lineage>
</organism>
<proteinExistence type="predicted"/>
<evidence type="ECO:0000313" key="2">
    <source>
        <dbReference type="EMBL" id="KAG7386027.1"/>
    </source>
</evidence>
<evidence type="ECO:0000256" key="1">
    <source>
        <dbReference type="SAM" id="Coils"/>
    </source>
</evidence>
<sequence>MLSDRLIAPVVAHGLKRVGDYDGNDDAVLGASRGVGFDRTSSNDSVGTGHASMQIDAKLPRTMPSISHPTAKAKASIAAIKQAKHRELCRNRQTRYRQRQRNNQRQSQLRMKQLQEDVQSLKAKRQSLRLNIKTKPTPWGIAIEMIQLLSTSFQSPWCVANAEDIMNYTKTQRSVAFLQMACVPALAMGDLHGFSALVEQLRRYSLYFGDPRLQLSQIEQVIPGIMRATASLSLTITKFTLRWVLPHLEKIRTTARWNEMPQSIRDRLLDQRLTCNCSMSFLFDEEGSKVERLETKIDWLSSLIRVLGSVEDASLVFEKARITPECALGELTDHHDNIVQQSE</sequence>
<comment type="caution">
    <text evidence="2">The sequence shown here is derived from an EMBL/GenBank/DDBJ whole genome shotgun (WGS) entry which is preliminary data.</text>
</comment>
<protein>
    <recommendedName>
        <fullName evidence="4">Bzip transcription factor</fullName>
    </recommendedName>
</protein>
<dbReference type="OrthoDB" id="108791at2759"/>
<dbReference type="EMBL" id="JAGDFL010000528">
    <property type="protein sequence ID" value="KAG7386027.1"/>
    <property type="molecule type" value="Genomic_DNA"/>
</dbReference>
<keyword evidence="3" id="KW-1185">Reference proteome</keyword>
<dbReference type="AlphaFoldDB" id="A0A8T1VXG0"/>
<evidence type="ECO:0000313" key="3">
    <source>
        <dbReference type="Proteomes" id="UP000693981"/>
    </source>
</evidence>
<keyword evidence="1" id="KW-0175">Coiled coil</keyword>